<dbReference type="AlphaFoldDB" id="A0A3N0XXE6"/>
<dbReference type="EMBL" id="RJVU01059333">
    <property type="protein sequence ID" value="ROJ78934.1"/>
    <property type="molecule type" value="Genomic_DNA"/>
</dbReference>
<accession>A0A3N0XXE6</accession>
<dbReference type="Proteomes" id="UP000281406">
    <property type="component" value="Unassembled WGS sequence"/>
</dbReference>
<feature type="compositionally biased region" description="Basic and acidic residues" evidence="1">
    <location>
        <begin position="37"/>
        <end position="48"/>
    </location>
</feature>
<evidence type="ECO:0000313" key="3">
    <source>
        <dbReference type="Proteomes" id="UP000281406"/>
    </source>
</evidence>
<gene>
    <name evidence="2" type="ORF">DPX16_15459</name>
</gene>
<evidence type="ECO:0000256" key="1">
    <source>
        <dbReference type="SAM" id="MobiDB-lite"/>
    </source>
</evidence>
<comment type="caution">
    <text evidence="2">The sequence shown here is derived from an EMBL/GenBank/DDBJ whole genome shotgun (WGS) entry which is preliminary data.</text>
</comment>
<keyword evidence="3" id="KW-1185">Reference proteome</keyword>
<reference evidence="2 3" key="1">
    <citation type="submission" date="2018-10" db="EMBL/GenBank/DDBJ databases">
        <title>Genome assembly for a Yunnan-Guizhou Plateau 3E fish, Anabarilius grahami (Regan), and its evolutionary and genetic applications.</title>
        <authorList>
            <person name="Jiang W."/>
        </authorList>
    </citation>
    <scope>NUCLEOTIDE SEQUENCE [LARGE SCALE GENOMIC DNA]</scope>
    <source>
        <strain evidence="2">AG-KIZ</strain>
        <tissue evidence="2">Muscle</tissue>
    </source>
</reference>
<sequence>MPAAIGFETDSEQGVMRKRNAKEDNDSSFTGTLLDGSDLKQCHKKTDAASDPGGTAMGRRYRRTCSADQSERKVRYGVNMVQRNNEYCQDILPIGNLEEFSASLLVGCNSKMLLR</sequence>
<feature type="region of interest" description="Disordered" evidence="1">
    <location>
        <begin position="1"/>
        <end position="64"/>
    </location>
</feature>
<name>A0A3N0XXE6_ANAGA</name>
<proteinExistence type="predicted"/>
<organism evidence="2 3">
    <name type="scientific">Anabarilius grahami</name>
    <name type="common">Kanglang fish</name>
    <name type="synonym">Barilius grahami</name>
    <dbReference type="NCBI Taxonomy" id="495550"/>
    <lineage>
        <taxon>Eukaryota</taxon>
        <taxon>Metazoa</taxon>
        <taxon>Chordata</taxon>
        <taxon>Craniata</taxon>
        <taxon>Vertebrata</taxon>
        <taxon>Euteleostomi</taxon>
        <taxon>Actinopterygii</taxon>
        <taxon>Neopterygii</taxon>
        <taxon>Teleostei</taxon>
        <taxon>Ostariophysi</taxon>
        <taxon>Cypriniformes</taxon>
        <taxon>Xenocyprididae</taxon>
        <taxon>Xenocypridinae</taxon>
        <taxon>Xenocypridinae incertae sedis</taxon>
        <taxon>Anabarilius</taxon>
    </lineage>
</organism>
<evidence type="ECO:0000313" key="2">
    <source>
        <dbReference type="EMBL" id="ROJ78934.1"/>
    </source>
</evidence>
<protein>
    <submittedName>
        <fullName evidence="2">Monoacylglycerol lipase ABHD12</fullName>
    </submittedName>
</protein>